<gene>
    <name evidence="1" type="ORF">DVB73_07450</name>
</gene>
<dbReference type="AlphaFoldDB" id="A0AAD0R098"/>
<name>A0AAD0R098_PSEDL</name>
<reference evidence="1 2" key="1">
    <citation type="submission" date="2018-07" db="EMBL/GenBank/DDBJ databases">
        <title>Complete genome sequence of a Pseudomonas plecoglossicida strain pathogenic to the marine fish, Larimichthys crocea.</title>
        <authorList>
            <person name="Tao Z."/>
        </authorList>
    </citation>
    <scope>NUCLEOTIDE SEQUENCE [LARGE SCALE GENOMIC DNA]</scope>
    <source>
        <strain evidence="1 2">XSDHY-P</strain>
    </source>
</reference>
<evidence type="ECO:0000313" key="1">
    <source>
        <dbReference type="EMBL" id="AXM95641.1"/>
    </source>
</evidence>
<sequence length="80" mass="9128">MESAVENFDPNNPFHQALKKHGESLYFQVIERATQDQHHAIHHGSKTITEIAEAVRVKALEIFDNESIMKGMRIEDDIGL</sequence>
<dbReference type="Proteomes" id="UP000256503">
    <property type="component" value="Chromosome"/>
</dbReference>
<protein>
    <submittedName>
        <fullName evidence="1">Uncharacterized protein</fullName>
    </submittedName>
</protein>
<evidence type="ECO:0000313" key="2">
    <source>
        <dbReference type="Proteomes" id="UP000256503"/>
    </source>
</evidence>
<dbReference type="EMBL" id="CP031146">
    <property type="protein sequence ID" value="AXM95641.1"/>
    <property type="molecule type" value="Genomic_DNA"/>
</dbReference>
<accession>A0AAD0R098</accession>
<proteinExistence type="predicted"/>
<organism evidence="1 2">
    <name type="scientific">Pseudomonas plecoglossicida</name>
    <dbReference type="NCBI Taxonomy" id="70775"/>
    <lineage>
        <taxon>Bacteria</taxon>
        <taxon>Pseudomonadati</taxon>
        <taxon>Pseudomonadota</taxon>
        <taxon>Gammaproteobacteria</taxon>
        <taxon>Pseudomonadales</taxon>
        <taxon>Pseudomonadaceae</taxon>
        <taxon>Pseudomonas</taxon>
    </lineage>
</organism>